<dbReference type="SUPFAM" id="SSF53756">
    <property type="entry name" value="UDP-Glycosyltransferase/glycogen phosphorylase"/>
    <property type="match status" value="1"/>
</dbReference>
<sequence>MRVMFLVTSMPVGGAETLLVNLVRRLDRRRVEPELCCLKECGPLGEQLTGQVPVHAGLIRHKFDLAVLWRLRRLLRRRNIDAVVTVGAGDKMFWGRLAARLARVPVVCSALHSTGWPDGVGRLNRMLTSITDAFIAVARPHGEYLIEHEGFPANKVVVIPNGVDTNRFTPGGDDFHLREQLGIGPAAPVAVIVAALRPEKNHKMFLEVARRVRRDLCHTHFLVVGDGPERAQLVRLATEFDIAPYVHFLGTRSDIPNLLNLADVNVLVSHNEANPVSILEAMSTGTPTVATDVGSVGESVLDGETGFLVPAGDIDQATSRVVQLLTDPILRAEQGNTARQLVCERWSLDVMVGGYEDLLTGLLERKTGRRIAPVGPAPEAESVEPAMV</sequence>
<dbReference type="EMBL" id="JAMXLR010000091">
    <property type="protein sequence ID" value="MCO6047287.1"/>
    <property type="molecule type" value="Genomic_DNA"/>
</dbReference>
<protein>
    <submittedName>
        <fullName evidence="3">Glycosyltransferase</fullName>
        <ecNumber evidence="3">2.4.-.-</ecNumber>
    </submittedName>
</protein>
<reference evidence="3" key="1">
    <citation type="submission" date="2022-06" db="EMBL/GenBank/DDBJ databases">
        <title>Aeoliella straminimaris, a novel planctomycete from sediments.</title>
        <authorList>
            <person name="Vitorino I.R."/>
            <person name="Lage O.M."/>
        </authorList>
    </citation>
    <scope>NUCLEOTIDE SEQUENCE</scope>
    <source>
        <strain evidence="3">ICT_H6.2</strain>
    </source>
</reference>
<comment type="caution">
    <text evidence="3">The sequence shown here is derived from an EMBL/GenBank/DDBJ whole genome shotgun (WGS) entry which is preliminary data.</text>
</comment>
<dbReference type="Gene3D" id="3.40.50.2000">
    <property type="entry name" value="Glycogen Phosphorylase B"/>
    <property type="match status" value="2"/>
</dbReference>
<keyword evidence="3" id="KW-0808">Transferase</keyword>
<feature type="domain" description="Glycosyl transferase family 1" evidence="1">
    <location>
        <begin position="177"/>
        <end position="340"/>
    </location>
</feature>
<dbReference type="EC" id="2.4.-.-" evidence="3"/>
<accession>A0A9X2FFW8</accession>
<dbReference type="RefSeq" id="WP_252855400.1">
    <property type="nucleotide sequence ID" value="NZ_JAMXLR010000091.1"/>
</dbReference>
<dbReference type="InterPro" id="IPR028098">
    <property type="entry name" value="Glyco_trans_4-like_N"/>
</dbReference>
<organism evidence="3 4">
    <name type="scientific">Aeoliella straminimaris</name>
    <dbReference type="NCBI Taxonomy" id="2954799"/>
    <lineage>
        <taxon>Bacteria</taxon>
        <taxon>Pseudomonadati</taxon>
        <taxon>Planctomycetota</taxon>
        <taxon>Planctomycetia</taxon>
        <taxon>Pirellulales</taxon>
        <taxon>Lacipirellulaceae</taxon>
        <taxon>Aeoliella</taxon>
    </lineage>
</organism>
<evidence type="ECO:0000259" key="1">
    <source>
        <dbReference type="Pfam" id="PF00534"/>
    </source>
</evidence>
<dbReference type="PANTHER" id="PTHR12526:SF630">
    <property type="entry name" value="GLYCOSYLTRANSFERASE"/>
    <property type="match status" value="1"/>
</dbReference>
<dbReference type="PANTHER" id="PTHR12526">
    <property type="entry name" value="GLYCOSYLTRANSFERASE"/>
    <property type="match status" value="1"/>
</dbReference>
<dbReference type="Proteomes" id="UP001155241">
    <property type="component" value="Unassembled WGS sequence"/>
</dbReference>
<dbReference type="GO" id="GO:0016757">
    <property type="term" value="F:glycosyltransferase activity"/>
    <property type="evidence" value="ECO:0007669"/>
    <property type="project" value="UniProtKB-KW"/>
</dbReference>
<evidence type="ECO:0000313" key="3">
    <source>
        <dbReference type="EMBL" id="MCO6047287.1"/>
    </source>
</evidence>
<evidence type="ECO:0000313" key="4">
    <source>
        <dbReference type="Proteomes" id="UP001155241"/>
    </source>
</evidence>
<dbReference type="AlphaFoldDB" id="A0A9X2FFW8"/>
<dbReference type="Pfam" id="PF00534">
    <property type="entry name" value="Glycos_transf_1"/>
    <property type="match status" value="1"/>
</dbReference>
<keyword evidence="4" id="KW-1185">Reference proteome</keyword>
<name>A0A9X2FFW8_9BACT</name>
<feature type="domain" description="Glycosyltransferase subfamily 4-like N-terminal" evidence="2">
    <location>
        <begin position="12"/>
        <end position="167"/>
    </location>
</feature>
<keyword evidence="3" id="KW-0328">Glycosyltransferase</keyword>
<evidence type="ECO:0000259" key="2">
    <source>
        <dbReference type="Pfam" id="PF13439"/>
    </source>
</evidence>
<dbReference type="InterPro" id="IPR001296">
    <property type="entry name" value="Glyco_trans_1"/>
</dbReference>
<proteinExistence type="predicted"/>
<gene>
    <name evidence="3" type="ORF">NG895_25585</name>
</gene>
<dbReference type="Pfam" id="PF13439">
    <property type="entry name" value="Glyco_transf_4"/>
    <property type="match status" value="1"/>
</dbReference>